<dbReference type="PANTHER" id="PTHR33223:SF10">
    <property type="entry name" value="AMINOTRANSFERASE-LIKE PLANT MOBILE DOMAIN-CONTAINING PROTEIN"/>
    <property type="match status" value="1"/>
</dbReference>
<dbReference type="PANTHER" id="PTHR33223">
    <property type="entry name" value="CCHC-TYPE DOMAIN-CONTAINING PROTEIN"/>
    <property type="match status" value="1"/>
</dbReference>
<evidence type="ECO:0000313" key="4">
    <source>
        <dbReference type="Proteomes" id="UP000257109"/>
    </source>
</evidence>
<accession>A0A371FWC2</accession>
<name>A0A371FWC2_MUCPR</name>
<dbReference type="AlphaFoldDB" id="A0A371FWC2"/>
<evidence type="ECO:0000259" key="2">
    <source>
        <dbReference type="Pfam" id="PF03732"/>
    </source>
</evidence>
<feature type="domain" description="Retrotransposon gag" evidence="2">
    <location>
        <begin position="90"/>
        <end position="181"/>
    </location>
</feature>
<dbReference type="Pfam" id="PF03732">
    <property type="entry name" value="Retrotrans_gag"/>
    <property type="match status" value="1"/>
</dbReference>
<gene>
    <name evidence="3" type="ORF">CR513_36523</name>
</gene>
<feature type="region of interest" description="Disordered" evidence="1">
    <location>
        <begin position="211"/>
        <end position="256"/>
    </location>
</feature>
<proteinExistence type="predicted"/>
<comment type="caution">
    <text evidence="3">The sequence shown here is derived from an EMBL/GenBank/DDBJ whole genome shotgun (WGS) entry which is preliminary data.</text>
</comment>
<dbReference type="EMBL" id="QJKJ01007582">
    <property type="protein sequence ID" value="RDX82657.1"/>
    <property type="molecule type" value="Genomic_DNA"/>
</dbReference>
<feature type="region of interest" description="Disordered" evidence="1">
    <location>
        <begin position="16"/>
        <end position="37"/>
    </location>
</feature>
<keyword evidence="4" id="KW-1185">Reference proteome</keyword>
<dbReference type="Proteomes" id="UP000257109">
    <property type="component" value="Unassembled WGS sequence"/>
</dbReference>
<evidence type="ECO:0000256" key="1">
    <source>
        <dbReference type="SAM" id="MobiDB-lite"/>
    </source>
</evidence>
<organism evidence="3 4">
    <name type="scientific">Mucuna pruriens</name>
    <name type="common">Velvet bean</name>
    <name type="synonym">Dolichos pruriens</name>
    <dbReference type="NCBI Taxonomy" id="157652"/>
    <lineage>
        <taxon>Eukaryota</taxon>
        <taxon>Viridiplantae</taxon>
        <taxon>Streptophyta</taxon>
        <taxon>Embryophyta</taxon>
        <taxon>Tracheophyta</taxon>
        <taxon>Spermatophyta</taxon>
        <taxon>Magnoliopsida</taxon>
        <taxon>eudicotyledons</taxon>
        <taxon>Gunneridae</taxon>
        <taxon>Pentapetalae</taxon>
        <taxon>rosids</taxon>
        <taxon>fabids</taxon>
        <taxon>Fabales</taxon>
        <taxon>Fabaceae</taxon>
        <taxon>Papilionoideae</taxon>
        <taxon>50 kb inversion clade</taxon>
        <taxon>NPAAA clade</taxon>
        <taxon>indigoferoid/millettioid clade</taxon>
        <taxon>Phaseoleae</taxon>
        <taxon>Mucuna</taxon>
    </lineage>
</organism>
<sequence>MAELREDELRQQIAALKTASRQEPMTRDASSDQSFWGKPFSEEIDKTPIPTNFREIVIEPFDGTQDLHAHLQAFQTRMYISGSSDQLSCKLFPRTLRGVAMQWMATLPPRSVYIFNDLARLFVSQFVANKVKKLEVADLFDIRQARGESLKGYLAQFDNATMRVNVPDQKFFVKAFQKGLRAGPFSDVLALRRPASMEEIKVRVEKHIEVEKDQAERMEADNAHGRGQQTDEHKRQNHTRIKQEKQHFTPLMKRRA</sequence>
<evidence type="ECO:0000313" key="3">
    <source>
        <dbReference type="EMBL" id="RDX82657.1"/>
    </source>
</evidence>
<feature type="non-terminal residue" evidence="3">
    <location>
        <position position="1"/>
    </location>
</feature>
<feature type="compositionally biased region" description="Basic and acidic residues" evidence="1">
    <location>
        <begin position="211"/>
        <end position="234"/>
    </location>
</feature>
<protein>
    <recommendedName>
        <fullName evidence="2">Retrotransposon gag domain-containing protein</fullName>
    </recommendedName>
</protein>
<dbReference type="OrthoDB" id="1166206at2759"/>
<reference evidence="3" key="1">
    <citation type="submission" date="2018-05" db="EMBL/GenBank/DDBJ databases">
        <title>Draft genome of Mucuna pruriens seed.</title>
        <authorList>
            <person name="Nnadi N.E."/>
            <person name="Vos R."/>
            <person name="Hasami M.H."/>
            <person name="Devisetty U.K."/>
            <person name="Aguiy J.C."/>
        </authorList>
    </citation>
    <scope>NUCLEOTIDE SEQUENCE [LARGE SCALE GENOMIC DNA]</scope>
    <source>
        <strain evidence="3">JCA_2017</strain>
    </source>
</reference>
<dbReference type="InterPro" id="IPR005162">
    <property type="entry name" value="Retrotrans_gag_dom"/>
</dbReference>